<evidence type="ECO:0000259" key="4">
    <source>
        <dbReference type="PROSITE" id="PS00662"/>
    </source>
</evidence>
<dbReference type="InterPro" id="IPR007831">
    <property type="entry name" value="T2SS_GspE_N"/>
</dbReference>
<dbReference type="CDD" id="cd01129">
    <property type="entry name" value="PulE-GspE-like"/>
    <property type="match status" value="1"/>
</dbReference>
<dbReference type="SUPFAM" id="SSF160246">
    <property type="entry name" value="EspE N-terminal domain-like"/>
    <property type="match status" value="1"/>
</dbReference>
<evidence type="ECO:0000313" key="5">
    <source>
        <dbReference type="EMBL" id="SLM28126.1"/>
    </source>
</evidence>
<dbReference type="GO" id="GO:0005886">
    <property type="term" value="C:plasma membrane"/>
    <property type="evidence" value="ECO:0007669"/>
    <property type="project" value="TreeGrafter"/>
</dbReference>
<dbReference type="PANTHER" id="PTHR30258:SF3">
    <property type="entry name" value="SLL1921 PROTEIN"/>
    <property type="match status" value="1"/>
</dbReference>
<dbReference type="Pfam" id="PF00437">
    <property type="entry name" value="T2SSE"/>
    <property type="match status" value="1"/>
</dbReference>
<dbReference type="Gene3D" id="3.40.50.300">
    <property type="entry name" value="P-loop containing nucleotide triphosphate hydrolases"/>
    <property type="match status" value="1"/>
</dbReference>
<dbReference type="GO" id="GO:0005524">
    <property type="term" value="F:ATP binding"/>
    <property type="evidence" value="ECO:0007669"/>
    <property type="project" value="UniProtKB-KW"/>
</dbReference>
<keyword evidence="2" id="KW-0547">Nucleotide-binding</keyword>
<keyword evidence="3" id="KW-0067">ATP-binding</keyword>
<dbReference type="InterPro" id="IPR001482">
    <property type="entry name" value="T2SS/T4SS_dom"/>
</dbReference>
<dbReference type="AlphaFoldDB" id="A0A1W1H6S2"/>
<dbReference type="OrthoDB" id="9805147at2"/>
<dbReference type="Gene3D" id="3.30.450.90">
    <property type="match status" value="1"/>
</dbReference>
<evidence type="ECO:0000313" key="6">
    <source>
        <dbReference type="Proteomes" id="UP000191931"/>
    </source>
</evidence>
<accession>A0A1W1H6S2</accession>
<proteinExistence type="inferred from homology"/>
<dbReference type="EMBL" id="FWEV01000031">
    <property type="protein sequence ID" value="SLM28126.1"/>
    <property type="molecule type" value="Genomic_DNA"/>
</dbReference>
<gene>
    <name evidence="5" type="ORF">MTBBW1_1260048</name>
</gene>
<dbReference type="RefSeq" id="WP_080804487.1">
    <property type="nucleotide sequence ID" value="NZ_LT828547.1"/>
</dbReference>
<feature type="domain" description="Bacterial type II secretion system protein E" evidence="4">
    <location>
        <begin position="438"/>
        <end position="452"/>
    </location>
</feature>
<reference evidence="5 6" key="1">
    <citation type="submission" date="2017-03" db="EMBL/GenBank/DDBJ databases">
        <authorList>
            <person name="Afonso C.L."/>
            <person name="Miller P.J."/>
            <person name="Scott M.A."/>
            <person name="Spackman E."/>
            <person name="Goraichik I."/>
            <person name="Dimitrov K.M."/>
            <person name="Suarez D.L."/>
            <person name="Swayne D.E."/>
        </authorList>
    </citation>
    <scope>NUCLEOTIDE SEQUENCE [LARGE SCALE GENOMIC DNA]</scope>
    <source>
        <strain evidence="5">PRJEB14757</strain>
    </source>
</reference>
<comment type="similarity">
    <text evidence="1">Belongs to the GSP E family.</text>
</comment>
<organism evidence="5 6">
    <name type="scientific">Desulfamplus magnetovallimortis</name>
    <dbReference type="NCBI Taxonomy" id="1246637"/>
    <lineage>
        <taxon>Bacteria</taxon>
        <taxon>Pseudomonadati</taxon>
        <taxon>Thermodesulfobacteriota</taxon>
        <taxon>Desulfobacteria</taxon>
        <taxon>Desulfobacterales</taxon>
        <taxon>Desulfobacteraceae</taxon>
        <taxon>Desulfamplus</taxon>
    </lineage>
</organism>
<dbReference type="PROSITE" id="PS00662">
    <property type="entry name" value="T2SP_E"/>
    <property type="match status" value="1"/>
</dbReference>
<evidence type="ECO:0000256" key="1">
    <source>
        <dbReference type="ARBA" id="ARBA00006611"/>
    </source>
</evidence>
<dbReference type="Gene3D" id="3.30.300.160">
    <property type="entry name" value="Type II secretion system, protein E, N-terminal domain"/>
    <property type="match status" value="1"/>
</dbReference>
<name>A0A1W1H6S2_9BACT</name>
<dbReference type="InterPro" id="IPR037257">
    <property type="entry name" value="T2SS_E_N_sf"/>
</dbReference>
<evidence type="ECO:0000256" key="3">
    <source>
        <dbReference type="ARBA" id="ARBA00022840"/>
    </source>
</evidence>
<dbReference type="InterPro" id="IPR027417">
    <property type="entry name" value="P-loop_NTPase"/>
</dbReference>
<dbReference type="PANTHER" id="PTHR30258">
    <property type="entry name" value="TYPE II SECRETION SYSTEM PROTEIN GSPE-RELATED"/>
    <property type="match status" value="1"/>
</dbReference>
<evidence type="ECO:0000256" key="2">
    <source>
        <dbReference type="ARBA" id="ARBA00022741"/>
    </source>
</evidence>
<sequence length="637" mass="72038">MLQAPAQGKQDNHQNKQNANSNQYGEILSLLVKEGILTIKQIEYVQRIQSKLPNPRPTINILKELKYVTDEALWSTIRKHHVSLKIGSLLVELGILTAEELEKAFQIQAEETPKRKIGEVLVAHRFVDERKMIEVLSLQLGFPFVEPEFIDIDMRLFNRIPFRMYDSATFIPIKIEEDAAQVAFVDPTDKEDLSKIKKILNIEIVPCFALKNSIKEAIQKVISRQENDRTKVSADSAVGIVNKLIIDALKEDISDIHIEPLPDRLRIRFRRDGVLDIYRELGLEIIPTLTSRIKVMCGADITEKRRHQDARMVFDHAGHKLDLRISFFATVFGEKIVMRLLNRKREMVKLEDLGMYPKMLQRFNNDALDLPSGVILVTGPTGSGKTTTVYSCIDYLNTPQTSIITAEEPVEYVIPGIGQCSIDPKINLTFNETLRAMVRQDPDVIVIGEIRDTYSAEIAVQAALTGHKVVTTFHTEDSIGGLVRLLNMNIEAFMISSTVVSVLAQRLMRKVCTECAEDYKPSIQDLRRLRYSAKDIHGANFKKGRGCSHCRHTGYKGRIACFELLVLDEYVRNAILEKKTSHEIRRTSIETAGLVTLLEEGIVKAAAGITSIEEVLHSAPRLLFPRPLNEIRRLVGA</sequence>
<protein>
    <submittedName>
        <fullName evidence="5">Type II secretion system protein E</fullName>
    </submittedName>
</protein>
<dbReference type="GO" id="GO:0016887">
    <property type="term" value="F:ATP hydrolysis activity"/>
    <property type="evidence" value="ECO:0007669"/>
    <property type="project" value="TreeGrafter"/>
</dbReference>
<dbReference type="STRING" id="1246637.MTBBW1_1260048"/>
<dbReference type="SUPFAM" id="SSF52540">
    <property type="entry name" value="P-loop containing nucleoside triphosphate hydrolases"/>
    <property type="match status" value="1"/>
</dbReference>
<keyword evidence="6" id="KW-1185">Reference proteome</keyword>
<dbReference type="Proteomes" id="UP000191931">
    <property type="component" value="Unassembled WGS sequence"/>
</dbReference>
<dbReference type="Pfam" id="PF05157">
    <property type="entry name" value="MshEN"/>
    <property type="match status" value="1"/>
</dbReference>